<dbReference type="Pfam" id="PF13845">
    <property type="entry name" value="Septum_form"/>
    <property type="match status" value="1"/>
</dbReference>
<keyword evidence="1" id="KW-0732">Signal</keyword>
<feature type="domain" description="Septum formation-related" evidence="2">
    <location>
        <begin position="49"/>
        <end position="278"/>
    </location>
</feature>
<feature type="chain" id="PRO_5045547160" description="Septum formation-related domain-containing protein" evidence="1">
    <location>
        <begin position="20"/>
        <end position="301"/>
    </location>
</feature>
<proteinExistence type="predicted"/>
<sequence>MRRGRRVTVAILCVAGALAGCGTPAGTDGDLTNGWPALPAASYSPPAQGSCLQGAVAAFEPSASPLRAVDCAEPHAVEVVGGGTVPDAPAPPAWDSDPSRAAYAECDKAATAYLGGDWRTGRLFPVFRMPAAATWQAGGRRYLCGIAEASDDLFAPQERTGSVKGGLSGGTGPLALACVQLSGGNLDAKGFYGTVDAVKPVACDAPHDTEFVGAWTAPAGGYPSQQKLKELAGDACYLKIAQFLGLSQTQLFQRADIYTFWTGLTANQWALGDRTAHCFLNVSSKTPLRVSVRNLGTKRLP</sequence>
<dbReference type="EMBL" id="BAAAQD010000005">
    <property type="protein sequence ID" value="GAA1515481.1"/>
    <property type="molecule type" value="Genomic_DNA"/>
</dbReference>
<dbReference type="PROSITE" id="PS51257">
    <property type="entry name" value="PROKAR_LIPOPROTEIN"/>
    <property type="match status" value="1"/>
</dbReference>
<name>A0ABN2ACT7_9ACTN</name>
<evidence type="ECO:0000313" key="4">
    <source>
        <dbReference type="Proteomes" id="UP001501470"/>
    </source>
</evidence>
<organism evidence="3 4">
    <name type="scientific">Dactylosporangium maewongense</name>
    <dbReference type="NCBI Taxonomy" id="634393"/>
    <lineage>
        <taxon>Bacteria</taxon>
        <taxon>Bacillati</taxon>
        <taxon>Actinomycetota</taxon>
        <taxon>Actinomycetes</taxon>
        <taxon>Micromonosporales</taxon>
        <taxon>Micromonosporaceae</taxon>
        <taxon>Dactylosporangium</taxon>
    </lineage>
</organism>
<feature type="signal peptide" evidence="1">
    <location>
        <begin position="1"/>
        <end position="19"/>
    </location>
</feature>
<evidence type="ECO:0000313" key="3">
    <source>
        <dbReference type="EMBL" id="GAA1515481.1"/>
    </source>
</evidence>
<comment type="caution">
    <text evidence="3">The sequence shown here is derived from an EMBL/GenBank/DDBJ whole genome shotgun (WGS) entry which is preliminary data.</text>
</comment>
<dbReference type="Proteomes" id="UP001501470">
    <property type="component" value="Unassembled WGS sequence"/>
</dbReference>
<dbReference type="InterPro" id="IPR026004">
    <property type="entry name" value="Septum_form"/>
</dbReference>
<evidence type="ECO:0000259" key="2">
    <source>
        <dbReference type="Pfam" id="PF13845"/>
    </source>
</evidence>
<reference evidence="3 4" key="1">
    <citation type="journal article" date="2019" name="Int. J. Syst. Evol. Microbiol.">
        <title>The Global Catalogue of Microorganisms (GCM) 10K type strain sequencing project: providing services to taxonomists for standard genome sequencing and annotation.</title>
        <authorList>
            <consortium name="The Broad Institute Genomics Platform"/>
            <consortium name="The Broad Institute Genome Sequencing Center for Infectious Disease"/>
            <person name="Wu L."/>
            <person name="Ma J."/>
        </authorList>
    </citation>
    <scope>NUCLEOTIDE SEQUENCE [LARGE SCALE GENOMIC DNA]</scope>
    <source>
        <strain evidence="3 4">JCM 15933</strain>
    </source>
</reference>
<protein>
    <recommendedName>
        <fullName evidence="2">Septum formation-related domain-containing protein</fullName>
    </recommendedName>
</protein>
<gene>
    <name evidence="3" type="ORF">GCM10009827_032870</name>
</gene>
<accession>A0ABN2ACT7</accession>
<evidence type="ECO:0000256" key="1">
    <source>
        <dbReference type="SAM" id="SignalP"/>
    </source>
</evidence>
<keyword evidence="4" id="KW-1185">Reference proteome</keyword>
<dbReference type="RefSeq" id="WP_344502770.1">
    <property type="nucleotide sequence ID" value="NZ_BAAAQD010000005.1"/>
</dbReference>